<feature type="chain" id="PRO_5047108880" evidence="1">
    <location>
        <begin position="23"/>
        <end position="301"/>
    </location>
</feature>
<evidence type="ECO:0000313" key="4">
    <source>
        <dbReference type="Proteomes" id="UP001597215"/>
    </source>
</evidence>
<comment type="caution">
    <text evidence="3">The sequence shown here is derived from an EMBL/GenBank/DDBJ whole genome shotgun (WGS) entry which is preliminary data.</text>
</comment>
<dbReference type="Pfam" id="PF03544">
    <property type="entry name" value="TonB_C"/>
    <property type="match status" value="1"/>
</dbReference>
<feature type="domain" description="TonB C-terminal" evidence="2">
    <location>
        <begin position="222"/>
        <end position="299"/>
    </location>
</feature>
<dbReference type="Gene3D" id="3.30.1150.10">
    <property type="match status" value="1"/>
</dbReference>
<name>A0ABW4MCU6_9SPHN</name>
<dbReference type="InterPro" id="IPR037682">
    <property type="entry name" value="TonB_C"/>
</dbReference>
<evidence type="ECO:0000313" key="3">
    <source>
        <dbReference type="EMBL" id="MFD1765926.1"/>
    </source>
</evidence>
<protein>
    <submittedName>
        <fullName evidence="3">Energy transducer TonB</fullName>
    </submittedName>
</protein>
<gene>
    <name evidence="3" type="ORF">ACFSAG_03615</name>
</gene>
<keyword evidence="1" id="KW-0732">Signal</keyword>
<sequence length="301" mass="32604">MRAFVLLAVAASSALMTNPVQAAPEPLKLAPTSKWHVDYADERCRLAREFGEGTSKTTLFLDKYGPGESFRMVVAGGPVKTDVAQADLAVRFGPTEQAQPLFFLNGNLGESSALVFGGEIRIAGPNPSEAAAIKAKRHGDPWIELAPIAPERYSAVRYLEFGKPLRKAVQLETGSLKSAFAALDKCVDDLVASWGVDIEKHKTLSRNATPTDNPGKWVVSSDYPIKMLQAGQPAFVDFRLSVGADGKPSGCKIQATTRPKEFDDAVCQSLMRRASFLPALDASGQPIASWWRSRVRFQLPG</sequence>
<keyword evidence="4" id="KW-1185">Reference proteome</keyword>
<proteinExistence type="predicted"/>
<evidence type="ECO:0000256" key="1">
    <source>
        <dbReference type="SAM" id="SignalP"/>
    </source>
</evidence>
<evidence type="ECO:0000259" key="2">
    <source>
        <dbReference type="Pfam" id="PF03544"/>
    </source>
</evidence>
<dbReference type="EMBL" id="JBHUEL010000003">
    <property type="protein sequence ID" value="MFD1765926.1"/>
    <property type="molecule type" value="Genomic_DNA"/>
</dbReference>
<dbReference type="RefSeq" id="WP_381511480.1">
    <property type="nucleotide sequence ID" value="NZ_JBHUEL010000003.1"/>
</dbReference>
<dbReference type="Proteomes" id="UP001597215">
    <property type="component" value="Unassembled WGS sequence"/>
</dbReference>
<reference evidence="4" key="1">
    <citation type="journal article" date="2019" name="Int. J. Syst. Evol. Microbiol.">
        <title>The Global Catalogue of Microorganisms (GCM) 10K type strain sequencing project: providing services to taxonomists for standard genome sequencing and annotation.</title>
        <authorList>
            <consortium name="The Broad Institute Genomics Platform"/>
            <consortium name="The Broad Institute Genome Sequencing Center for Infectious Disease"/>
            <person name="Wu L."/>
            <person name="Ma J."/>
        </authorList>
    </citation>
    <scope>NUCLEOTIDE SEQUENCE [LARGE SCALE GENOMIC DNA]</scope>
    <source>
        <strain evidence="4">CGMCC 1.12449</strain>
    </source>
</reference>
<dbReference type="SUPFAM" id="SSF74653">
    <property type="entry name" value="TolA/TonB C-terminal domain"/>
    <property type="match status" value="1"/>
</dbReference>
<accession>A0ABW4MCU6</accession>
<feature type="signal peptide" evidence="1">
    <location>
        <begin position="1"/>
        <end position="22"/>
    </location>
</feature>
<organism evidence="3 4">
    <name type="scientific">Sphingorhabdus buctiana</name>
    <dbReference type="NCBI Taxonomy" id="1508805"/>
    <lineage>
        <taxon>Bacteria</taxon>
        <taxon>Pseudomonadati</taxon>
        <taxon>Pseudomonadota</taxon>
        <taxon>Alphaproteobacteria</taxon>
        <taxon>Sphingomonadales</taxon>
        <taxon>Sphingomonadaceae</taxon>
        <taxon>Sphingorhabdus</taxon>
    </lineage>
</organism>